<comment type="caution">
    <text evidence="1">The sequence shown here is derived from an EMBL/GenBank/DDBJ whole genome shotgun (WGS) entry which is preliminary data.</text>
</comment>
<name>A0A1D1UXY7_RAMVA</name>
<keyword evidence="2" id="KW-1185">Reference proteome</keyword>
<protein>
    <submittedName>
        <fullName evidence="1">Uncharacterized protein</fullName>
    </submittedName>
</protein>
<dbReference type="AlphaFoldDB" id="A0A1D1UXY7"/>
<dbReference type="EMBL" id="BDGG01000002">
    <property type="protein sequence ID" value="GAU93460.1"/>
    <property type="molecule type" value="Genomic_DNA"/>
</dbReference>
<gene>
    <name evidence="1" type="primary">RvY_05397-1</name>
    <name evidence="1" type="synonym">RvY_05397.1</name>
    <name evidence="1" type="ORF">RvY_05397</name>
</gene>
<sequence>MSHLPVTISTCPCSLTSKLEKKHQRPKPTFKISNFTLGKYREYLMKYRGVFLLRMLKEVYWMWISFRLQQQ</sequence>
<proteinExistence type="predicted"/>
<reference evidence="1 2" key="1">
    <citation type="journal article" date="2016" name="Nat. Commun.">
        <title>Extremotolerant tardigrade genome and improved radiotolerance of human cultured cells by tardigrade-unique protein.</title>
        <authorList>
            <person name="Hashimoto T."/>
            <person name="Horikawa D.D."/>
            <person name="Saito Y."/>
            <person name="Kuwahara H."/>
            <person name="Kozuka-Hata H."/>
            <person name="Shin-I T."/>
            <person name="Minakuchi Y."/>
            <person name="Ohishi K."/>
            <person name="Motoyama A."/>
            <person name="Aizu T."/>
            <person name="Enomoto A."/>
            <person name="Kondo K."/>
            <person name="Tanaka S."/>
            <person name="Hara Y."/>
            <person name="Koshikawa S."/>
            <person name="Sagara H."/>
            <person name="Miura T."/>
            <person name="Yokobori S."/>
            <person name="Miyagawa K."/>
            <person name="Suzuki Y."/>
            <person name="Kubo T."/>
            <person name="Oyama M."/>
            <person name="Kohara Y."/>
            <person name="Fujiyama A."/>
            <person name="Arakawa K."/>
            <person name="Katayama T."/>
            <person name="Toyoda A."/>
            <person name="Kunieda T."/>
        </authorList>
    </citation>
    <scope>NUCLEOTIDE SEQUENCE [LARGE SCALE GENOMIC DNA]</scope>
    <source>
        <strain evidence="1 2">YOKOZUNA-1</strain>
    </source>
</reference>
<evidence type="ECO:0000313" key="1">
    <source>
        <dbReference type="EMBL" id="GAU93460.1"/>
    </source>
</evidence>
<organism evidence="1 2">
    <name type="scientific">Ramazzottius varieornatus</name>
    <name type="common">Water bear</name>
    <name type="synonym">Tardigrade</name>
    <dbReference type="NCBI Taxonomy" id="947166"/>
    <lineage>
        <taxon>Eukaryota</taxon>
        <taxon>Metazoa</taxon>
        <taxon>Ecdysozoa</taxon>
        <taxon>Tardigrada</taxon>
        <taxon>Eutardigrada</taxon>
        <taxon>Parachela</taxon>
        <taxon>Hypsibioidea</taxon>
        <taxon>Ramazzottiidae</taxon>
        <taxon>Ramazzottius</taxon>
    </lineage>
</organism>
<evidence type="ECO:0000313" key="2">
    <source>
        <dbReference type="Proteomes" id="UP000186922"/>
    </source>
</evidence>
<dbReference type="Proteomes" id="UP000186922">
    <property type="component" value="Unassembled WGS sequence"/>
</dbReference>
<accession>A0A1D1UXY7</accession>